<accession>A0ABV9F9Z1</accession>
<evidence type="ECO:0000259" key="1">
    <source>
        <dbReference type="PROSITE" id="PS51272"/>
    </source>
</evidence>
<evidence type="ECO:0000313" key="3">
    <source>
        <dbReference type="Proteomes" id="UP001596028"/>
    </source>
</evidence>
<dbReference type="PANTHER" id="PTHR43308">
    <property type="entry name" value="OUTER MEMBRANE PROTEIN ALPHA-RELATED"/>
    <property type="match status" value="1"/>
</dbReference>
<organism evidence="2 3">
    <name type="scientific">Cohnella hongkongensis</name>
    <dbReference type="NCBI Taxonomy" id="178337"/>
    <lineage>
        <taxon>Bacteria</taxon>
        <taxon>Bacillati</taxon>
        <taxon>Bacillota</taxon>
        <taxon>Bacilli</taxon>
        <taxon>Bacillales</taxon>
        <taxon>Paenibacillaceae</taxon>
        <taxon>Cohnella</taxon>
    </lineage>
</organism>
<sequence>MRFRSSGSGSYVFIPANGSSFGDTAGHWAEEAISRMANGVNEYRYKPQHNVARAELAALFNRSICLLPIGNRDGGFTDQTGTEWYAGEVGAAVGTGILTGYPDGSFKPNRSVTRAEALLKQFPDADAAGEWAIPWLTRAVQDGLLNGRGAGTLQPEAYNTRAEAALLVERMLQLAGYAS</sequence>
<gene>
    <name evidence="2" type="ORF">ACFO3S_11045</name>
</gene>
<dbReference type="InterPro" id="IPR001119">
    <property type="entry name" value="SLH_dom"/>
</dbReference>
<dbReference type="PANTHER" id="PTHR43308:SF5">
    <property type="entry name" value="S-LAYER PROTEIN _ PEPTIDOGLYCAN ENDO-BETA-N-ACETYLGLUCOSAMINIDASE"/>
    <property type="match status" value="1"/>
</dbReference>
<keyword evidence="3" id="KW-1185">Reference proteome</keyword>
<feature type="domain" description="SLH" evidence="1">
    <location>
        <begin position="119"/>
        <end position="179"/>
    </location>
</feature>
<comment type="caution">
    <text evidence="2">The sequence shown here is derived from an EMBL/GenBank/DDBJ whole genome shotgun (WGS) entry which is preliminary data.</text>
</comment>
<dbReference type="RefSeq" id="WP_378095356.1">
    <property type="nucleotide sequence ID" value="NZ_JBHSEP010000006.1"/>
</dbReference>
<dbReference type="PROSITE" id="PS51272">
    <property type="entry name" value="SLH"/>
    <property type="match status" value="2"/>
</dbReference>
<dbReference type="InterPro" id="IPR051465">
    <property type="entry name" value="Cell_Envelope_Struct_Comp"/>
</dbReference>
<protein>
    <submittedName>
        <fullName evidence="2">S-layer homology domain-containing protein</fullName>
    </submittedName>
</protein>
<feature type="domain" description="SLH" evidence="1">
    <location>
        <begin position="72"/>
        <end position="117"/>
    </location>
</feature>
<dbReference type="Pfam" id="PF00395">
    <property type="entry name" value="SLH"/>
    <property type="match status" value="2"/>
</dbReference>
<dbReference type="EMBL" id="JBHSEP010000006">
    <property type="protein sequence ID" value="MFC4598773.1"/>
    <property type="molecule type" value="Genomic_DNA"/>
</dbReference>
<proteinExistence type="predicted"/>
<dbReference type="Proteomes" id="UP001596028">
    <property type="component" value="Unassembled WGS sequence"/>
</dbReference>
<name>A0ABV9F9Z1_9BACL</name>
<evidence type="ECO:0000313" key="2">
    <source>
        <dbReference type="EMBL" id="MFC4598773.1"/>
    </source>
</evidence>
<reference evidence="3" key="1">
    <citation type="journal article" date="2019" name="Int. J. Syst. Evol. Microbiol.">
        <title>The Global Catalogue of Microorganisms (GCM) 10K type strain sequencing project: providing services to taxonomists for standard genome sequencing and annotation.</title>
        <authorList>
            <consortium name="The Broad Institute Genomics Platform"/>
            <consortium name="The Broad Institute Genome Sequencing Center for Infectious Disease"/>
            <person name="Wu L."/>
            <person name="Ma J."/>
        </authorList>
    </citation>
    <scope>NUCLEOTIDE SEQUENCE [LARGE SCALE GENOMIC DNA]</scope>
    <source>
        <strain evidence="3">CCUG 49571</strain>
    </source>
</reference>